<name>A0A1N6GWQ1_9BACT</name>
<evidence type="ECO:0000259" key="1">
    <source>
        <dbReference type="Pfam" id="PF08241"/>
    </source>
</evidence>
<accession>A0A1N6GWQ1</accession>
<sequence>MSTPLWQHPRMATLDGGVLRPGGLALTRRTYDSLRIATSTRILDAGCGTGITGEFLQQEYGAHVTGLDLSSQNTLLTNEKNIPTVQGTVEQLPFSDASFHIVNCDCVLSLCNSLETAIAEFSRVLCADGTLVLSDLYKRQEHNMQSAQLCCGSSGQKIPTQTHKKSSTNGCSSSPIKLKELFETLTKAGFTHTCSTDCTKELKELTAKLIFSDIATCCQSNTQDRPSAYDRSIGYIQVKALKKE</sequence>
<organism evidence="2 3">
    <name type="scientific">Halodesulfovibrio marinisediminis DSM 17456</name>
    <dbReference type="NCBI Taxonomy" id="1121457"/>
    <lineage>
        <taxon>Bacteria</taxon>
        <taxon>Pseudomonadati</taxon>
        <taxon>Thermodesulfobacteriota</taxon>
        <taxon>Desulfovibrionia</taxon>
        <taxon>Desulfovibrionales</taxon>
        <taxon>Desulfovibrionaceae</taxon>
        <taxon>Halodesulfovibrio</taxon>
    </lineage>
</organism>
<keyword evidence="3" id="KW-1185">Reference proteome</keyword>
<dbReference type="STRING" id="1121457.SAMN02745161_1853"/>
<proteinExistence type="predicted"/>
<dbReference type="Gene3D" id="3.40.50.150">
    <property type="entry name" value="Vaccinia Virus protein VP39"/>
    <property type="match status" value="1"/>
</dbReference>
<dbReference type="GO" id="GO:0008757">
    <property type="term" value="F:S-adenosylmethionine-dependent methyltransferase activity"/>
    <property type="evidence" value="ECO:0007669"/>
    <property type="project" value="InterPro"/>
</dbReference>
<reference evidence="3" key="1">
    <citation type="submission" date="2016-11" db="EMBL/GenBank/DDBJ databases">
        <authorList>
            <person name="Varghese N."/>
            <person name="Submissions S."/>
        </authorList>
    </citation>
    <scope>NUCLEOTIDE SEQUENCE [LARGE SCALE GENOMIC DNA]</scope>
    <source>
        <strain evidence="3">DSM 17456</strain>
    </source>
</reference>
<evidence type="ECO:0000313" key="2">
    <source>
        <dbReference type="EMBL" id="SIO11958.1"/>
    </source>
</evidence>
<dbReference type="Proteomes" id="UP000184694">
    <property type="component" value="Unassembled WGS sequence"/>
</dbReference>
<dbReference type="SUPFAM" id="SSF53335">
    <property type="entry name" value="S-adenosyl-L-methionine-dependent methyltransferases"/>
    <property type="match status" value="1"/>
</dbReference>
<dbReference type="GO" id="GO:0032259">
    <property type="term" value="P:methylation"/>
    <property type="evidence" value="ECO:0007669"/>
    <property type="project" value="UniProtKB-KW"/>
</dbReference>
<gene>
    <name evidence="2" type="ORF">SAMN02745161_1853</name>
</gene>
<dbReference type="NCBIfam" id="NF045667">
    <property type="entry name" value="MTase_DVU1556"/>
    <property type="match status" value="1"/>
</dbReference>
<keyword evidence="2" id="KW-0808">Transferase</keyword>
<dbReference type="InterPro" id="IPR050508">
    <property type="entry name" value="Methyltransf_Superfamily"/>
</dbReference>
<feature type="domain" description="Methyltransferase type 11" evidence="1">
    <location>
        <begin position="43"/>
        <end position="133"/>
    </location>
</feature>
<dbReference type="OrthoDB" id="9769602at2"/>
<dbReference type="InterPro" id="IPR029063">
    <property type="entry name" value="SAM-dependent_MTases_sf"/>
</dbReference>
<dbReference type="PANTHER" id="PTHR42912">
    <property type="entry name" value="METHYLTRANSFERASE"/>
    <property type="match status" value="1"/>
</dbReference>
<dbReference type="RefSeq" id="WP_074216652.1">
    <property type="nucleotide sequence ID" value="NZ_FSRG01000005.1"/>
</dbReference>
<evidence type="ECO:0000313" key="3">
    <source>
        <dbReference type="Proteomes" id="UP000184694"/>
    </source>
</evidence>
<keyword evidence="2" id="KW-0489">Methyltransferase</keyword>
<dbReference type="Pfam" id="PF08241">
    <property type="entry name" value="Methyltransf_11"/>
    <property type="match status" value="1"/>
</dbReference>
<protein>
    <submittedName>
        <fullName evidence="2">Methyltransferase domain-containing protein</fullName>
    </submittedName>
</protein>
<dbReference type="CDD" id="cd02440">
    <property type="entry name" value="AdoMet_MTases"/>
    <property type="match status" value="1"/>
</dbReference>
<dbReference type="InterPro" id="IPR013216">
    <property type="entry name" value="Methyltransf_11"/>
</dbReference>
<dbReference type="EMBL" id="FSRG01000005">
    <property type="protein sequence ID" value="SIO11958.1"/>
    <property type="molecule type" value="Genomic_DNA"/>
</dbReference>
<dbReference type="PANTHER" id="PTHR42912:SF93">
    <property type="entry name" value="N6-ADENOSINE-METHYLTRANSFERASE TMT1A"/>
    <property type="match status" value="1"/>
</dbReference>
<dbReference type="AlphaFoldDB" id="A0A1N6GWQ1"/>